<dbReference type="InterPro" id="IPR025904">
    <property type="entry name" value="Tubulin-like"/>
</dbReference>
<keyword evidence="7" id="KW-1185">Reference proteome</keyword>
<dbReference type="SUPFAM" id="SSF56112">
    <property type="entry name" value="Protein kinase-like (PK-like)"/>
    <property type="match status" value="1"/>
</dbReference>
<comment type="caution">
    <text evidence="6">The sequence shown here is derived from an EMBL/GenBank/DDBJ whole genome shotgun (WGS) entry which is preliminary data.</text>
</comment>
<dbReference type="PANTHER" id="PTHR43289:SF34">
    <property type="entry name" value="SERINE_THREONINE-PROTEIN KINASE YBDM-RELATED"/>
    <property type="match status" value="1"/>
</dbReference>
<dbReference type="InterPro" id="IPR011009">
    <property type="entry name" value="Kinase-like_dom_sf"/>
</dbReference>
<keyword evidence="4" id="KW-0067">ATP-binding</keyword>
<organism evidence="6 7">
    <name type="scientific">Aporhodopirellula rubra</name>
    <dbReference type="NCBI Taxonomy" id="980271"/>
    <lineage>
        <taxon>Bacteria</taxon>
        <taxon>Pseudomonadati</taxon>
        <taxon>Planctomycetota</taxon>
        <taxon>Planctomycetia</taxon>
        <taxon>Pirellulales</taxon>
        <taxon>Pirellulaceae</taxon>
        <taxon>Aporhodopirellula</taxon>
    </lineage>
</organism>
<evidence type="ECO:0000313" key="7">
    <source>
        <dbReference type="Proteomes" id="UP000536179"/>
    </source>
</evidence>
<sequence length="1089" mass="118446">MTVQSVRKIAPGYEPISGYTLEQKIGEGGFGEVWRANAPGGLKKAVKIVFGATHANRGSRELKSLERIKGVHHPFLLTLERFGVVDDQLVIVTELADGSLEDVLKRHIDRGSCGIPRAALLSYLHDAADALDYLHKSYQLQHLDVKPGNLLMVGGHVKVGDFGLLKDLRETDNSIVGGLTPIYAPPEVFDGRPSMNSDQYSLAVMYQELLTGTRPFSGRTIAQLATQHVHAAPNLEPLPPADRVAVARALEKDPDRRFDSCQEFVDALKTPRQRQDTTVQRVTTGPVAEEVAVEDLPSINADSEQLRSRVTGHALLVAIGGVGAECLHELRGRVATLHSACPLDLHSVLIDTDMHTIHAARLTEASDRIPPATILHTPLRSASEYRARPTEHLRNVSRRWIYNVPRSAATEGMRPLGRLAMVDHAEKIDAGLREAIDHLAAVCGERVPSIYIVGSISGGTASGMILDLAPRLRTLLDEAGMEHAPVLPLLSSVCMKGNPHQNVSLHDTHAAVSEIRHYVTPGNSYPGDNGVNWPGVPAVRNPLRDAYLILDGDHASPDSPSASATIVDYLWADATGAGELLASARRCDAADAVGLAKPMIRSVGVTRLKCVRALEENLLAPAAARHLLLRWLGRPAESRDIAGPLAERLRKRCDINPQLMIGQIRGLFGENEAAIVDQLAALLAPLSAEAIGQCETIEMVILGSLDDADIATQLQRSVAAQVVSLRRELVVRLQDGRIDITSAVQAIEKLIVETRETSRVLAEQSQSSVSDIGTSIGASDEEMVNRLEAAERMALTRLMAIALQLTSQSYSRLTKQLETLHTQLSEAAIGIARAVRCVPGDNRDTENPWTEMPQEIQLRFTQVLDHLHNESAQRWLIAPVRKPDAAWDVKTMASELVSLCLPMVEDIIDQHRRVTDVSASTTCNNLLNKTDVNVTNVTASLGQPDSSTKATSDTVKVTAHYMTTPAPATMETQTFTPTGGQRNRWNEQTTIESALKVAIPGLLQCGGRQRLLLLVGSDGERERLEPKVAAAHQGSLTTVVIPGITPALVHEAQQIPVDEVIRRFETLTGGNTQVSKRLHARTDIQWDQP</sequence>
<dbReference type="EMBL" id="JACHXU010000023">
    <property type="protein sequence ID" value="MBB3209352.1"/>
    <property type="molecule type" value="Genomic_DNA"/>
</dbReference>
<dbReference type="GO" id="GO:0005524">
    <property type="term" value="F:ATP binding"/>
    <property type="evidence" value="ECO:0007669"/>
    <property type="project" value="UniProtKB-KW"/>
</dbReference>
<evidence type="ECO:0000313" key="6">
    <source>
        <dbReference type="EMBL" id="MBB3209352.1"/>
    </source>
</evidence>
<dbReference type="AlphaFoldDB" id="A0A7W5E3U6"/>
<keyword evidence="3" id="KW-0418">Kinase</keyword>
<feature type="domain" description="Protein kinase" evidence="5">
    <location>
        <begin position="19"/>
        <end position="269"/>
    </location>
</feature>
<proteinExistence type="predicted"/>
<evidence type="ECO:0000256" key="4">
    <source>
        <dbReference type="ARBA" id="ARBA00022840"/>
    </source>
</evidence>
<dbReference type="InterPro" id="IPR008271">
    <property type="entry name" value="Ser/Thr_kinase_AS"/>
</dbReference>
<dbReference type="Proteomes" id="UP000536179">
    <property type="component" value="Unassembled WGS sequence"/>
</dbReference>
<dbReference type="GO" id="GO:0004674">
    <property type="term" value="F:protein serine/threonine kinase activity"/>
    <property type="evidence" value="ECO:0007669"/>
    <property type="project" value="TreeGrafter"/>
</dbReference>
<evidence type="ECO:0000256" key="1">
    <source>
        <dbReference type="ARBA" id="ARBA00022679"/>
    </source>
</evidence>
<protein>
    <recommendedName>
        <fullName evidence="5">Protein kinase domain-containing protein</fullName>
    </recommendedName>
</protein>
<keyword evidence="1" id="KW-0808">Transferase</keyword>
<dbReference type="SMART" id="SM00220">
    <property type="entry name" value="S_TKc"/>
    <property type="match status" value="1"/>
</dbReference>
<dbReference type="PANTHER" id="PTHR43289">
    <property type="entry name" value="MITOGEN-ACTIVATED PROTEIN KINASE KINASE KINASE 20-RELATED"/>
    <property type="match status" value="1"/>
</dbReference>
<name>A0A7W5E3U6_9BACT</name>
<reference evidence="6 7" key="1">
    <citation type="submission" date="2020-08" db="EMBL/GenBank/DDBJ databases">
        <title>Genomic Encyclopedia of Type Strains, Phase III (KMG-III): the genomes of soil and plant-associated and newly described type strains.</title>
        <authorList>
            <person name="Whitman W."/>
        </authorList>
    </citation>
    <scope>NUCLEOTIDE SEQUENCE [LARGE SCALE GENOMIC DNA]</scope>
    <source>
        <strain evidence="6 7">CECT 8075</strain>
    </source>
</reference>
<evidence type="ECO:0000256" key="2">
    <source>
        <dbReference type="ARBA" id="ARBA00022741"/>
    </source>
</evidence>
<keyword evidence="2" id="KW-0547">Nucleotide-binding</keyword>
<gene>
    <name evidence="6" type="ORF">FHS27_005192</name>
</gene>
<evidence type="ECO:0000259" key="5">
    <source>
        <dbReference type="PROSITE" id="PS50011"/>
    </source>
</evidence>
<dbReference type="RefSeq" id="WP_184307914.1">
    <property type="nucleotide sequence ID" value="NZ_JACHXU010000023.1"/>
</dbReference>
<evidence type="ECO:0000256" key="3">
    <source>
        <dbReference type="ARBA" id="ARBA00022777"/>
    </source>
</evidence>
<dbReference type="CDD" id="cd14014">
    <property type="entry name" value="STKc_PknB_like"/>
    <property type="match status" value="1"/>
</dbReference>
<dbReference type="Pfam" id="PF13809">
    <property type="entry name" value="Tubulin_2"/>
    <property type="match status" value="1"/>
</dbReference>
<dbReference type="InterPro" id="IPR000719">
    <property type="entry name" value="Prot_kinase_dom"/>
</dbReference>
<dbReference type="PROSITE" id="PS00108">
    <property type="entry name" value="PROTEIN_KINASE_ST"/>
    <property type="match status" value="1"/>
</dbReference>
<dbReference type="Gene3D" id="1.10.510.10">
    <property type="entry name" value="Transferase(Phosphotransferase) domain 1"/>
    <property type="match status" value="1"/>
</dbReference>
<dbReference type="Pfam" id="PF00069">
    <property type="entry name" value="Pkinase"/>
    <property type="match status" value="1"/>
</dbReference>
<dbReference type="PROSITE" id="PS50011">
    <property type="entry name" value="PROTEIN_KINASE_DOM"/>
    <property type="match status" value="1"/>
</dbReference>
<accession>A0A7W5E3U6</accession>